<dbReference type="AlphaFoldDB" id="A0A067T6D9"/>
<name>A0A067T6D9_GALM3</name>
<proteinExistence type="predicted"/>
<sequence>MLFVCEYFAALDLLRVLSPPLIFHPQDALEDRQAALFRPTLQPPKAFLSIFTDLRRNFKADSMAITRRQLHAAVPVLHDALRTVKQDWSAALLQDGFHVDYSMSTTRSRPGPCDALRTVKQDFSLGFSLVLQIALRTVARTHSLLAVATIA</sequence>
<evidence type="ECO:0000313" key="2">
    <source>
        <dbReference type="Proteomes" id="UP000027222"/>
    </source>
</evidence>
<reference evidence="2" key="1">
    <citation type="journal article" date="2014" name="Proc. Natl. Acad. Sci. U.S.A.">
        <title>Extensive sampling of basidiomycete genomes demonstrates inadequacy of the white-rot/brown-rot paradigm for wood decay fungi.</title>
        <authorList>
            <person name="Riley R."/>
            <person name="Salamov A.A."/>
            <person name="Brown D.W."/>
            <person name="Nagy L.G."/>
            <person name="Floudas D."/>
            <person name="Held B.W."/>
            <person name="Levasseur A."/>
            <person name="Lombard V."/>
            <person name="Morin E."/>
            <person name="Otillar R."/>
            <person name="Lindquist E.A."/>
            <person name="Sun H."/>
            <person name="LaButti K.M."/>
            <person name="Schmutz J."/>
            <person name="Jabbour D."/>
            <person name="Luo H."/>
            <person name="Baker S.E."/>
            <person name="Pisabarro A.G."/>
            <person name="Walton J.D."/>
            <person name="Blanchette R.A."/>
            <person name="Henrissat B."/>
            <person name="Martin F."/>
            <person name="Cullen D."/>
            <person name="Hibbett D.S."/>
            <person name="Grigoriev I.V."/>
        </authorList>
    </citation>
    <scope>NUCLEOTIDE SEQUENCE [LARGE SCALE GENOMIC DNA]</scope>
    <source>
        <strain evidence="2">CBS 339.88</strain>
    </source>
</reference>
<dbReference type="HOGENOM" id="CLU_1731592_0_0_1"/>
<dbReference type="Proteomes" id="UP000027222">
    <property type="component" value="Unassembled WGS sequence"/>
</dbReference>
<protein>
    <submittedName>
        <fullName evidence="1">Uncharacterized protein</fullName>
    </submittedName>
</protein>
<dbReference type="EMBL" id="KL142383">
    <property type="protein sequence ID" value="KDR74568.1"/>
    <property type="molecule type" value="Genomic_DNA"/>
</dbReference>
<gene>
    <name evidence="1" type="ORF">GALMADRAFT_141588</name>
</gene>
<organism evidence="1 2">
    <name type="scientific">Galerina marginata (strain CBS 339.88)</name>
    <dbReference type="NCBI Taxonomy" id="685588"/>
    <lineage>
        <taxon>Eukaryota</taxon>
        <taxon>Fungi</taxon>
        <taxon>Dikarya</taxon>
        <taxon>Basidiomycota</taxon>
        <taxon>Agaricomycotina</taxon>
        <taxon>Agaricomycetes</taxon>
        <taxon>Agaricomycetidae</taxon>
        <taxon>Agaricales</taxon>
        <taxon>Agaricineae</taxon>
        <taxon>Strophariaceae</taxon>
        <taxon>Galerina</taxon>
    </lineage>
</organism>
<accession>A0A067T6D9</accession>
<evidence type="ECO:0000313" key="1">
    <source>
        <dbReference type="EMBL" id="KDR74568.1"/>
    </source>
</evidence>
<keyword evidence="2" id="KW-1185">Reference proteome</keyword>